<organism evidence="1 2">
    <name type="scientific">Angomonas deanei</name>
    <dbReference type="NCBI Taxonomy" id="59799"/>
    <lineage>
        <taxon>Eukaryota</taxon>
        <taxon>Discoba</taxon>
        <taxon>Euglenozoa</taxon>
        <taxon>Kinetoplastea</taxon>
        <taxon>Metakinetoplastina</taxon>
        <taxon>Trypanosomatida</taxon>
        <taxon>Trypanosomatidae</taxon>
        <taxon>Strigomonadinae</taxon>
        <taxon>Angomonas</taxon>
    </lineage>
</organism>
<dbReference type="VEuPathDB" id="TriTrypDB:ADEAN_000658100"/>
<dbReference type="SUPFAM" id="SSF52058">
    <property type="entry name" value="L domain-like"/>
    <property type="match status" value="1"/>
</dbReference>
<name>A0A7G2CGT5_9TRYP</name>
<evidence type="ECO:0008006" key="3">
    <source>
        <dbReference type="Google" id="ProtNLM"/>
    </source>
</evidence>
<dbReference type="Gene3D" id="3.80.10.10">
    <property type="entry name" value="Ribonuclease Inhibitor"/>
    <property type="match status" value="1"/>
</dbReference>
<sequence length="163" mass="18055">MLLLQKTDEIILGECVLTSLESLKGLERLTKVTFWECRDSLHCRGVTSQDALGELRNLRVVMLRGVKLTNVDSLKDCPMLEFATASHSKTLISLDGLFGLHRLKSVNVGSTSITSIRSLSACVSLEEVIVSGCRHLESGKHKYHQYSGSSRVRRVGSRPTQQV</sequence>
<evidence type="ECO:0000313" key="1">
    <source>
        <dbReference type="EMBL" id="CAD2219088.1"/>
    </source>
</evidence>
<proteinExistence type="predicted"/>
<dbReference type="EMBL" id="LR877157">
    <property type="protein sequence ID" value="CAD2219088.1"/>
    <property type="molecule type" value="Genomic_DNA"/>
</dbReference>
<evidence type="ECO:0000313" key="2">
    <source>
        <dbReference type="Proteomes" id="UP000515908"/>
    </source>
</evidence>
<accession>A0A7G2CGT5</accession>
<dbReference type="Proteomes" id="UP000515908">
    <property type="component" value="Chromosome 13"/>
</dbReference>
<dbReference type="OrthoDB" id="266138at2759"/>
<reference evidence="1 2" key="1">
    <citation type="submission" date="2020-08" db="EMBL/GenBank/DDBJ databases">
        <authorList>
            <person name="Newling K."/>
            <person name="Davey J."/>
            <person name="Forrester S."/>
        </authorList>
    </citation>
    <scope>NUCLEOTIDE SEQUENCE [LARGE SCALE GENOMIC DNA]</scope>
    <source>
        <strain evidence="2">Crithidia deanei Carvalho (ATCC PRA-265)</strain>
    </source>
</reference>
<dbReference type="AlphaFoldDB" id="A0A7G2CGT5"/>
<dbReference type="InterPro" id="IPR032675">
    <property type="entry name" value="LRR_dom_sf"/>
</dbReference>
<gene>
    <name evidence="1" type="ORF">ADEAN_000658100</name>
</gene>
<keyword evidence="2" id="KW-1185">Reference proteome</keyword>
<protein>
    <recommendedName>
        <fullName evidence="3">Leucine Rich repeat</fullName>
    </recommendedName>
</protein>